<dbReference type="Gene3D" id="2.30.130.30">
    <property type="entry name" value="Hypothetical protein"/>
    <property type="match status" value="1"/>
</dbReference>
<keyword evidence="3" id="KW-1185">Reference proteome</keyword>
<dbReference type="SMART" id="SM01022">
    <property type="entry name" value="ASCH"/>
    <property type="match status" value="1"/>
</dbReference>
<evidence type="ECO:0000313" key="2">
    <source>
        <dbReference type="EMBL" id="RWZ78323.1"/>
    </source>
</evidence>
<dbReference type="InterPro" id="IPR015947">
    <property type="entry name" value="PUA-like_sf"/>
</dbReference>
<accession>A0A4Q0AGW5</accession>
<sequence length="130" mass="15159">MRQTYSKVATFLRYNKWYMTTHALQLATVPFEAIVSGQKTIESRLYDEKRQLIQLGDEIIFTNREAPEQTVAVIVVGLLRYDTFSALFRYNGPTRFGGESVEWLENQINEFYSIDEQHIKGVVGIEFNRL</sequence>
<dbReference type="Proteomes" id="UP000289257">
    <property type="component" value="Unassembled WGS sequence"/>
</dbReference>
<dbReference type="AlphaFoldDB" id="A0A4Q0AGW5"/>
<dbReference type="EMBL" id="SCKX01000001">
    <property type="protein sequence ID" value="RWZ78323.1"/>
    <property type="molecule type" value="Genomic_DNA"/>
</dbReference>
<proteinExistence type="predicted"/>
<dbReference type="SUPFAM" id="SSF88697">
    <property type="entry name" value="PUA domain-like"/>
    <property type="match status" value="1"/>
</dbReference>
<dbReference type="Pfam" id="PF04266">
    <property type="entry name" value="ASCH"/>
    <property type="match status" value="1"/>
</dbReference>
<name>A0A4Q0AGW5_9BACT</name>
<comment type="caution">
    <text evidence="2">The sequence shown here is derived from an EMBL/GenBank/DDBJ whole genome shotgun (WGS) entry which is preliminary data.</text>
</comment>
<organism evidence="2 3">
    <name type="scientific">Candidatus Microsaccharimonas sossegonensis</name>
    <dbReference type="NCBI Taxonomy" id="2506948"/>
    <lineage>
        <taxon>Bacteria</taxon>
        <taxon>Candidatus Saccharimonadota</taxon>
        <taxon>Candidatus Saccharimonadia</taxon>
        <taxon>Candidatus Saccharimonadales</taxon>
        <taxon>Candidatus Saccharimonadaceae</taxon>
        <taxon>Candidatus Microsaccharimonas</taxon>
    </lineage>
</organism>
<reference evidence="2" key="1">
    <citation type="submission" date="2019-01" db="EMBL/GenBank/DDBJ databases">
        <title>Genomic signatures and co-occurrence patterns of the ultra-small Saccharimodia (Patescibacteria phylum) suggest a symbiotic lifestyle.</title>
        <authorList>
            <person name="Lemos L."/>
            <person name="Medeiros J."/>
            <person name="Andreote F."/>
            <person name="Fernandes G."/>
            <person name="Varani A."/>
            <person name="Oliveira G."/>
            <person name="Pylro V."/>
        </authorList>
    </citation>
    <scope>NUCLEOTIDE SEQUENCE [LARGE SCALE GENOMIC DNA]</scope>
    <source>
        <strain evidence="2">AMD02</strain>
    </source>
</reference>
<gene>
    <name evidence="2" type="ORF">EOT05_00975</name>
</gene>
<feature type="domain" description="ASCH" evidence="1">
    <location>
        <begin position="19"/>
        <end position="129"/>
    </location>
</feature>
<protein>
    <submittedName>
        <fullName evidence="2">ASCH domain-containing protein</fullName>
    </submittedName>
</protein>
<dbReference type="InterPro" id="IPR007374">
    <property type="entry name" value="ASCH_domain"/>
</dbReference>
<evidence type="ECO:0000313" key="3">
    <source>
        <dbReference type="Proteomes" id="UP000289257"/>
    </source>
</evidence>
<evidence type="ECO:0000259" key="1">
    <source>
        <dbReference type="SMART" id="SM01022"/>
    </source>
</evidence>